<gene>
    <name evidence="2" type="ORF">EMPS_06702</name>
</gene>
<proteinExistence type="predicted"/>
<reference evidence="2" key="1">
    <citation type="submission" date="2021-11" db="EMBL/GenBank/DDBJ databases">
        <authorList>
            <person name="Herlambang A."/>
            <person name="Guo Y."/>
            <person name="Takashima Y."/>
            <person name="Nishizawa T."/>
        </authorList>
    </citation>
    <scope>NUCLEOTIDE SEQUENCE</scope>
    <source>
        <strain evidence="2">E1425</strain>
    </source>
</reference>
<dbReference type="Proteomes" id="UP000827284">
    <property type="component" value="Unassembled WGS sequence"/>
</dbReference>
<reference evidence="2" key="2">
    <citation type="journal article" date="2022" name="Microbiol. Resour. Announc.">
        <title>Whole-Genome Sequence of Entomortierella parvispora E1425, a Mucoromycotan Fungus Associated with Burkholderiaceae-Related Endosymbiotic Bacteria.</title>
        <authorList>
            <person name="Herlambang A."/>
            <person name="Guo Y."/>
            <person name="Takashima Y."/>
            <person name="Narisawa K."/>
            <person name="Ohta H."/>
            <person name="Nishizawa T."/>
        </authorList>
    </citation>
    <scope>NUCLEOTIDE SEQUENCE</scope>
    <source>
        <strain evidence="2">E1425</strain>
    </source>
</reference>
<evidence type="ECO:0000256" key="1">
    <source>
        <dbReference type="SAM" id="MobiDB-lite"/>
    </source>
</evidence>
<name>A0A9P3HCS9_9FUNG</name>
<protein>
    <submittedName>
        <fullName evidence="2">Uncharacterized protein</fullName>
    </submittedName>
</protein>
<comment type="caution">
    <text evidence="2">The sequence shown here is derived from an EMBL/GenBank/DDBJ whole genome shotgun (WGS) entry which is preliminary data.</text>
</comment>
<feature type="region of interest" description="Disordered" evidence="1">
    <location>
        <begin position="154"/>
        <end position="181"/>
    </location>
</feature>
<evidence type="ECO:0000313" key="3">
    <source>
        <dbReference type="Proteomes" id="UP000827284"/>
    </source>
</evidence>
<keyword evidence="3" id="KW-1185">Reference proteome</keyword>
<evidence type="ECO:0000313" key="2">
    <source>
        <dbReference type="EMBL" id="GJJ74344.1"/>
    </source>
</evidence>
<accession>A0A9P3HCS9</accession>
<dbReference type="AlphaFoldDB" id="A0A9P3HCS9"/>
<dbReference type="EMBL" id="BQFW01000009">
    <property type="protein sequence ID" value="GJJ74344.1"/>
    <property type="molecule type" value="Genomic_DNA"/>
</dbReference>
<sequence>MPPSRSAPWTPVLSGTATAAAAPAAADAPKAFEQLATVLAKRRRCDLSPPPSSCPLPTFVIDHASTDDDTNMDMDLKTASPLDFLGAMTNHAAHSESHPVEDGSVSGATLSPLALDLDLTLDMVMAMDRANNSNNSSNHGRSSDSARALLLSPQPHLTQSQRSSTHSTAASRTSVSSSQSSTPLISTAVSLGVLGKGSESSPQQNPPPFFSSFYGAHSISPIRLFIPLSLSLNPWLRSPTRHGQKRGGHRLCG</sequence>
<organism evidence="2 3">
    <name type="scientific">Entomortierella parvispora</name>
    <dbReference type="NCBI Taxonomy" id="205924"/>
    <lineage>
        <taxon>Eukaryota</taxon>
        <taxon>Fungi</taxon>
        <taxon>Fungi incertae sedis</taxon>
        <taxon>Mucoromycota</taxon>
        <taxon>Mortierellomycotina</taxon>
        <taxon>Mortierellomycetes</taxon>
        <taxon>Mortierellales</taxon>
        <taxon>Mortierellaceae</taxon>
        <taxon>Entomortierella</taxon>
    </lineage>
</organism>